<evidence type="ECO:0000256" key="1">
    <source>
        <dbReference type="ARBA" id="ARBA00007824"/>
    </source>
</evidence>
<dbReference type="InterPro" id="IPR007053">
    <property type="entry name" value="LRAT_dom"/>
</dbReference>
<dbReference type="PANTHER" id="PTHR13943:SF77">
    <property type="entry name" value="LRAT DOMAIN-CONTAINING PROTEIN"/>
    <property type="match status" value="1"/>
</dbReference>
<dbReference type="Proteomes" id="UP001497497">
    <property type="component" value="Unassembled WGS sequence"/>
</dbReference>
<protein>
    <recommendedName>
        <fullName evidence="5">LRAT domain-containing protein</fullName>
    </recommendedName>
</protein>
<dbReference type="PANTHER" id="PTHR13943">
    <property type="entry name" value="HRAS-LIKE SUPPRESSOR - RELATED"/>
    <property type="match status" value="1"/>
</dbReference>
<name>A0AAV2IQV0_LYMST</name>
<dbReference type="GO" id="GO:0008970">
    <property type="term" value="F:phospholipase A1 activity"/>
    <property type="evidence" value="ECO:0007669"/>
    <property type="project" value="TreeGrafter"/>
</dbReference>
<comment type="caution">
    <text evidence="6">The sequence shown here is derived from an EMBL/GenBank/DDBJ whole genome shotgun (WGS) entry which is preliminary data.</text>
</comment>
<gene>
    <name evidence="6" type="ORF">GSLYS_00021444001</name>
</gene>
<dbReference type="EMBL" id="CAXITT010001186">
    <property type="protein sequence ID" value="CAL1548127.1"/>
    <property type="molecule type" value="Genomic_DNA"/>
</dbReference>
<accession>A0AAV2IQV0</accession>
<sequence length="182" mass="20384">MAAITSEPNSPFQQHNKKILDQLKPGDLLKFKRGIYYHWAVYIGKGKVIHVTGRDGQGMKQSKDGSDITALCSVPQDKADVMEADFWDVAGESKAEVGNMKDEGWLPLDTKTILERARKSLGPVRYHLLADNCEHFAKWCRYDRSESKQADVAVATLSIVVRLLSGVEMTVLLKAQNQKQHS</sequence>
<evidence type="ECO:0000256" key="3">
    <source>
        <dbReference type="ARBA" id="ARBA00022801"/>
    </source>
</evidence>
<comment type="similarity">
    <text evidence="1">Belongs to the H-rev107 family.</text>
</comment>
<keyword evidence="2" id="KW-0808">Transferase</keyword>
<keyword evidence="4" id="KW-0443">Lipid metabolism</keyword>
<dbReference type="AlphaFoldDB" id="A0AAV2IQV0"/>
<proteinExistence type="inferred from homology"/>
<dbReference type="InterPro" id="IPR051496">
    <property type="entry name" value="H-rev107_PLA/AT"/>
</dbReference>
<evidence type="ECO:0000313" key="7">
    <source>
        <dbReference type="Proteomes" id="UP001497497"/>
    </source>
</evidence>
<evidence type="ECO:0000256" key="4">
    <source>
        <dbReference type="ARBA" id="ARBA00023098"/>
    </source>
</evidence>
<dbReference type="SUPFAM" id="SSF54001">
    <property type="entry name" value="Cysteine proteinases"/>
    <property type="match status" value="1"/>
</dbReference>
<dbReference type="GO" id="GO:0016410">
    <property type="term" value="F:N-acyltransferase activity"/>
    <property type="evidence" value="ECO:0007669"/>
    <property type="project" value="TreeGrafter"/>
</dbReference>
<keyword evidence="3" id="KW-0378">Hydrolase</keyword>
<reference evidence="6 7" key="1">
    <citation type="submission" date="2024-04" db="EMBL/GenBank/DDBJ databases">
        <authorList>
            <consortium name="Genoscope - CEA"/>
            <person name="William W."/>
        </authorList>
    </citation>
    <scope>NUCLEOTIDE SEQUENCE [LARGE SCALE GENOMIC DNA]</scope>
</reference>
<dbReference type="Pfam" id="PF04970">
    <property type="entry name" value="LRAT"/>
    <property type="match status" value="1"/>
</dbReference>
<keyword evidence="7" id="KW-1185">Reference proteome</keyword>
<evidence type="ECO:0000256" key="2">
    <source>
        <dbReference type="ARBA" id="ARBA00022679"/>
    </source>
</evidence>
<evidence type="ECO:0000259" key="5">
    <source>
        <dbReference type="PROSITE" id="PS51934"/>
    </source>
</evidence>
<dbReference type="PROSITE" id="PS51934">
    <property type="entry name" value="LRAT"/>
    <property type="match status" value="1"/>
</dbReference>
<organism evidence="6 7">
    <name type="scientific">Lymnaea stagnalis</name>
    <name type="common">Great pond snail</name>
    <name type="synonym">Helix stagnalis</name>
    <dbReference type="NCBI Taxonomy" id="6523"/>
    <lineage>
        <taxon>Eukaryota</taxon>
        <taxon>Metazoa</taxon>
        <taxon>Spiralia</taxon>
        <taxon>Lophotrochozoa</taxon>
        <taxon>Mollusca</taxon>
        <taxon>Gastropoda</taxon>
        <taxon>Heterobranchia</taxon>
        <taxon>Euthyneura</taxon>
        <taxon>Panpulmonata</taxon>
        <taxon>Hygrophila</taxon>
        <taxon>Lymnaeoidea</taxon>
        <taxon>Lymnaeidae</taxon>
        <taxon>Lymnaea</taxon>
    </lineage>
</organism>
<dbReference type="GO" id="GO:0070292">
    <property type="term" value="P:N-acylphosphatidylethanolamine metabolic process"/>
    <property type="evidence" value="ECO:0007669"/>
    <property type="project" value="TreeGrafter"/>
</dbReference>
<dbReference type="GO" id="GO:0005737">
    <property type="term" value="C:cytoplasm"/>
    <property type="evidence" value="ECO:0007669"/>
    <property type="project" value="TreeGrafter"/>
</dbReference>
<dbReference type="Gene3D" id="3.90.1720.10">
    <property type="entry name" value="endopeptidase domain like (from Nostoc punctiforme)"/>
    <property type="match status" value="1"/>
</dbReference>
<evidence type="ECO:0000313" key="6">
    <source>
        <dbReference type="EMBL" id="CAL1548127.1"/>
    </source>
</evidence>
<dbReference type="GO" id="GO:0004623">
    <property type="term" value="F:phospholipase A2 activity"/>
    <property type="evidence" value="ECO:0007669"/>
    <property type="project" value="TreeGrafter"/>
</dbReference>
<dbReference type="InterPro" id="IPR038765">
    <property type="entry name" value="Papain-like_cys_pep_sf"/>
</dbReference>
<feature type="domain" description="LRAT" evidence="5">
    <location>
        <begin position="28"/>
        <end position="149"/>
    </location>
</feature>